<dbReference type="RefSeq" id="WP_197042442.1">
    <property type="nucleotide sequence ID" value="NZ_FTNI01000014.1"/>
</dbReference>
<organism evidence="1 2">
    <name type="scientific">Microbispora rosea</name>
    <dbReference type="NCBI Taxonomy" id="58117"/>
    <lineage>
        <taxon>Bacteria</taxon>
        <taxon>Bacillati</taxon>
        <taxon>Actinomycetota</taxon>
        <taxon>Actinomycetes</taxon>
        <taxon>Streptosporangiales</taxon>
        <taxon>Streptosporangiaceae</taxon>
        <taxon>Microbispora</taxon>
    </lineage>
</organism>
<dbReference type="EMBL" id="FTNI01000014">
    <property type="protein sequence ID" value="SIR73074.1"/>
    <property type="molecule type" value="Genomic_DNA"/>
</dbReference>
<accession>A0A1N7DBD7</accession>
<evidence type="ECO:0000313" key="1">
    <source>
        <dbReference type="EMBL" id="SIR73074.1"/>
    </source>
</evidence>
<name>A0A1N7DBD7_9ACTN</name>
<dbReference type="GeneID" id="97497480"/>
<evidence type="ECO:0008006" key="3">
    <source>
        <dbReference type="Google" id="ProtNLM"/>
    </source>
</evidence>
<sequence>MSLDPRQRAEFVNAYTRVLITAWSSEEYSARLDSDPRSALAESGLELPAGAEVVLVRNIPEGHHDSNIEVQVALWERGLETGRFELHIPETPQVDMAELSEGDLDSIAAGASAAEAIDINCCCCPCCCCT</sequence>
<gene>
    <name evidence="1" type="ORF">SAMN05421833_11429</name>
</gene>
<dbReference type="InterPro" id="IPR036648">
    <property type="entry name" value="CN_Hdrase_a/SCN_Hdrase_g_sf"/>
</dbReference>
<reference evidence="2" key="1">
    <citation type="submission" date="2017-01" db="EMBL/GenBank/DDBJ databases">
        <authorList>
            <person name="Varghese N."/>
            <person name="Submissions S."/>
        </authorList>
    </citation>
    <scope>NUCLEOTIDE SEQUENCE [LARGE SCALE GENOMIC DNA]</scope>
    <source>
        <strain evidence="2">ATCC 12950</strain>
    </source>
</reference>
<dbReference type="SUPFAM" id="SSF56209">
    <property type="entry name" value="Nitrile hydratase alpha chain"/>
    <property type="match status" value="1"/>
</dbReference>
<evidence type="ECO:0000313" key="2">
    <source>
        <dbReference type="Proteomes" id="UP000186096"/>
    </source>
</evidence>
<dbReference type="GO" id="GO:0046914">
    <property type="term" value="F:transition metal ion binding"/>
    <property type="evidence" value="ECO:0007669"/>
    <property type="project" value="InterPro"/>
</dbReference>
<dbReference type="Proteomes" id="UP000186096">
    <property type="component" value="Unassembled WGS sequence"/>
</dbReference>
<dbReference type="Gene3D" id="3.90.330.10">
    <property type="entry name" value="Nitrile hydratase alpha /Thiocyanate hydrolase gamma"/>
    <property type="match status" value="1"/>
</dbReference>
<dbReference type="GO" id="GO:0003824">
    <property type="term" value="F:catalytic activity"/>
    <property type="evidence" value="ECO:0007669"/>
    <property type="project" value="InterPro"/>
</dbReference>
<dbReference type="AlphaFoldDB" id="A0A1N7DBD7"/>
<dbReference type="STRING" id="58117.SAMN05421833_11429"/>
<proteinExistence type="predicted"/>
<keyword evidence="2" id="KW-1185">Reference proteome</keyword>
<protein>
    <recommendedName>
        <fullName evidence="3">Nitrile hydratase alpha /Thiocyanate hydrolase gamma domain-containing protein</fullName>
    </recommendedName>
</protein>